<keyword evidence="8" id="KW-0645">Protease</keyword>
<organism evidence="8 9">
    <name type="scientific">Dichotomicrobium thermohalophilum</name>
    <dbReference type="NCBI Taxonomy" id="933063"/>
    <lineage>
        <taxon>Bacteria</taxon>
        <taxon>Pseudomonadati</taxon>
        <taxon>Pseudomonadota</taxon>
        <taxon>Alphaproteobacteria</taxon>
        <taxon>Hyphomicrobiales</taxon>
        <taxon>Hyphomicrobiaceae</taxon>
        <taxon>Dichotomicrobium</taxon>
    </lineage>
</organism>
<dbReference type="Gene3D" id="1.20.1540.10">
    <property type="entry name" value="Rhomboid-like"/>
    <property type="match status" value="1"/>
</dbReference>
<comment type="caution">
    <text evidence="8">The sequence shown here is derived from an EMBL/GenBank/DDBJ whole genome shotgun (WGS) entry which is preliminary data.</text>
</comment>
<feature type="transmembrane region" description="Helical" evidence="6">
    <location>
        <begin position="69"/>
        <end position="94"/>
    </location>
</feature>
<dbReference type="InterPro" id="IPR050925">
    <property type="entry name" value="Rhomboid_protease_S54"/>
</dbReference>
<feature type="transmembrane region" description="Helical" evidence="6">
    <location>
        <begin position="157"/>
        <end position="182"/>
    </location>
</feature>
<keyword evidence="2 6" id="KW-0812">Transmembrane</keyword>
<dbReference type="GO" id="GO:0004252">
    <property type="term" value="F:serine-type endopeptidase activity"/>
    <property type="evidence" value="ECO:0007669"/>
    <property type="project" value="InterPro"/>
</dbReference>
<evidence type="ECO:0000259" key="7">
    <source>
        <dbReference type="Pfam" id="PF01694"/>
    </source>
</evidence>
<dbReference type="PANTHER" id="PTHR43731:SF26">
    <property type="entry name" value="RHOMBOID-LIKE PROTEIN 10, CHLOROPLASTIC"/>
    <property type="match status" value="1"/>
</dbReference>
<dbReference type="PANTHER" id="PTHR43731">
    <property type="entry name" value="RHOMBOID PROTEASE"/>
    <property type="match status" value="1"/>
</dbReference>
<name>A0A397QD64_9HYPH</name>
<sequence>MIPIRDSIVVRTTPSVVYALIIANVVVFLFQISMTGLVGQKFIYEYALVPLRYSNPVWAQYQGLSPNDYFPFISSFFMHGGFLHILLNMWTLYIFGSSVESRYGSVAFFIFYILCGIAANIAHFYFNQNSPVPVLGASGAVAGVMGAYAATFPRARLIMLFPIVFIPLFFELPALSFVVLWFGLQVLQGAVEMFRPSMGGGIAWWAHIGGFVAGMVLLPLLWLGGIGRKGTVYDARRGKRYRMTTGRRRWRVPNSGQRRQAGTEGNGEGPDQTNSDTRGPWGGAPPRP</sequence>
<evidence type="ECO:0000256" key="2">
    <source>
        <dbReference type="ARBA" id="ARBA00022692"/>
    </source>
</evidence>
<accession>A0A397QD64</accession>
<keyword evidence="8" id="KW-0378">Hydrolase</keyword>
<dbReference type="GO" id="GO:0006508">
    <property type="term" value="P:proteolysis"/>
    <property type="evidence" value="ECO:0007669"/>
    <property type="project" value="UniProtKB-KW"/>
</dbReference>
<evidence type="ECO:0000313" key="8">
    <source>
        <dbReference type="EMBL" id="RIA56201.1"/>
    </source>
</evidence>
<dbReference type="FunFam" id="1.20.1540.10:FF:000027">
    <property type="entry name" value="Rhomboid family intramembrane serine protease"/>
    <property type="match status" value="1"/>
</dbReference>
<feature type="transmembrane region" description="Helical" evidence="6">
    <location>
        <begin position="12"/>
        <end position="32"/>
    </location>
</feature>
<feature type="transmembrane region" description="Helical" evidence="6">
    <location>
        <begin position="132"/>
        <end position="150"/>
    </location>
</feature>
<protein>
    <submittedName>
        <fullName evidence="8">Membrane associated rhomboid family serine protease</fullName>
    </submittedName>
</protein>
<dbReference type="EMBL" id="QXDF01000001">
    <property type="protein sequence ID" value="RIA56201.1"/>
    <property type="molecule type" value="Genomic_DNA"/>
</dbReference>
<feature type="region of interest" description="Disordered" evidence="5">
    <location>
        <begin position="246"/>
        <end position="288"/>
    </location>
</feature>
<dbReference type="InterPro" id="IPR035952">
    <property type="entry name" value="Rhomboid-like_sf"/>
</dbReference>
<evidence type="ECO:0000313" key="9">
    <source>
        <dbReference type="Proteomes" id="UP000266273"/>
    </source>
</evidence>
<dbReference type="OrthoDB" id="9813074at2"/>
<dbReference type="Pfam" id="PF01694">
    <property type="entry name" value="Rhomboid"/>
    <property type="match status" value="1"/>
</dbReference>
<proteinExistence type="predicted"/>
<dbReference type="RefSeq" id="WP_119061020.1">
    <property type="nucleotide sequence ID" value="NZ_QXDF01000001.1"/>
</dbReference>
<dbReference type="SUPFAM" id="SSF144091">
    <property type="entry name" value="Rhomboid-like"/>
    <property type="match status" value="1"/>
</dbReference>
<evidence type="ECO:0000256" key="6">
    <source>
        <dbReference type="SAM" id="Phobius"/>
    </source>
</evidence>
<dbReference type="Proteomes" id="UP000266273">
    <property type="component" value="Unassembled WGS sequence"/>
</dbReference>
<keyword evidence="3 6" id="KW-1133">Transmembrane helix</keyword>
<evidence type="ECO:0000256" key="4">
    <source>
        <dbReference type="ARBA" id="ARBA00023136"/>
    </source>
</evidence>
<feature type="transmembrane region" description="Helical" evidence="6">
    <location>
        <begin position="202"/>
        <end position="223"/>
    </location>
</feature>
<keyword evidence="4 6" id="KW-0472">Membrane</keyword>
<evidence type="ECO:0000256" key="5">
    <source>
        <dbReference type="SAM" id="MobiDB-lite"/>
    </source>
</evidence>
<evidence type="ECO:0000256" key="3">
    <source>
        <dbReference type="ARBA" id="ARBA00022989"/>
    </source>
</evidence>
<dbReference type="InterPro" id="IPR022764">
    <property type="entry name" value="Peptidase_S54_rhomboid_dom"/>
</dbReference>
<evidence type="ECO:0000256" key="1">
    <source>
        <dbReference type="ARBA" id="ARBA00004141"/>
    </source>
</evidence>
<dbReference type="GO" id="GO:0016020">
    <property type="term" value="C:membrane"/>
    <property type="evidence" value="ECO:0007669"/>
    <property type="project" value="UniProtKB-SubCell"/>
</dbReference>
<gene>
    <name evidence="8" type="ORF">BXY53_1303</name>
</gene>
<dbReference type="AlphaFoldDB" id="A0A397QD64"/>
<feature type="domain" description="Peptidase S54 rhomboid" evidence="7">
    <location>
        <begin position="68"/>
        <end position="221"/>
    </location>
</feature>
<keyword evidence="9" id="KW-1185">Reference proteome</keyword>
<reference evidence="8 9" key="1">
    <citation type="submission" date="2018-08" db="EMBL/GenBank/DDBJ databases">
        <title>Genomic Encyclopedia of Archaeal and Bacterial Type Strains, Phase II (KMG-II): from individual species to whole genera.</title>
        <authorList>
            <person name="Goeker M."/>
        </authorList>
    </citation>
    <scope>NUCLEOTIDE SEQUENCE [LARGE SCALE GENOMIC DNA]</scope>
    <source>
        <strain evidence="8 9">DSM 5002</strain>
    </source>
</reference>
<comment type="subcellular location">
    <subcellularLocation>
        <location evidence="1">Membrane</location>
        <topology evidence="1">Multi-pass membrane protein</topology>
    </subcellularLocation>
</comment>
<feature type="transmembrane region" description="Helical" evidence="6">
    <location>
        <begin position="106"/>
        <end position="126"/>
    </location>
</feature>